<keyword evidence="5" id="KW-1185">Reference proteome</keyword>
<evidence type="ECO:0000313" key="5">
    <source>
        <dbReference type="Proteomes" id="UP000190037"/>
    </source>
</evidence>
<evidence type="ECO:0000313" key="4">
    <source>
        <dbReference type="EMBL" id="OPC76632.1"/>
    </source>
</evidence>
<dbReference type="CDD" id="cd04301">
    <property type="entry name" value="NAT_SF"/>
    <property type="match status" value="1"/>
</dbReference>
<comment type="caution">
    <text evidence="4">The sequence shown here is derived from an EMBL/GenBank/DDBJ whole genome shotgun (WGS) entry which is preliminary data.</text>
</comment>
<proteinExistence type="predicted"/>
<dbReference type="GO" id="GO:0016747">
    <property type="term" value="F:acyltransferase activity, transferring groups other than amino-acyl groups"/>
    <property type="evidence" value="ECO:0007669"/>
    <property type="project" value="InterPro"/>
</dbReference>
<organism evidence="4 5">
    <name type="scientific">Embleya scabrispora</name>
    <dbReference type="NCBI Taxonomy" id="159449"/>
    <lineage>
        <taxon>Bacteria</taxon>
        <taxon>Bacillati</taxon>
        <taxon>Actinomycetota</taxon>
        <taxon>Actinomycetes</taxon>
        <taxon>Kitasatosporales</taxon>
        <taxon>Streptomycetaceae</taxon>
        <taxon>Embleya</taxon>
    </lineage>
</organism>
<dbReference type="Proteomes" id="UP000190037">
    <property type="component" value="Unassembled WGS sequence"/>
</dbReference>
<gene>
    <name evidence="4" type="ORF">B4N89_44890</name>
</gene>
<keyword evidence="1" id="KW-0175">Coiled coil</keyword>
<dbReference type="Gene3D" id="3.40.630.30">
    <property type="match status" value="1"/>
</dbReference>
<dbReference type="SUPFAM" id="SSF55729">
    <property type="entry name" value="Acyl-CoA N-acyltransferases (Nat)"/>
    <property type="match status" value="1"/>
</dbReference>
<dbReference type="Pfam" id="PF00583">
    <property type="entry name" value="Acetyltransf_1"/>
    <property type="match status" value="1"/>
</dbReference>
<evidence type="ECO:0000256" key="2">
    <source>
        <dbReference type="SAM" id="MobiDB-lite"/>
    </source>
</evidence>
<dbReference type="EMBL" id="MWQN01000005">
    <property type="protein sequence ID" value="OPC76632.1"/>
    <property type="molecule type" value="Genomic_DNA"/>
</dbReference>
<dbReference type="InterPro" id="IPR000182">
    <property type="entry name" value="GNAT_dom"/>
</dbReference>
<accession>A0A1T3NIL6</accession>
<name>A0A1T3NIL6_9ACTN</name>
<dbReference type="AlphaFoldDB" id="A0A1T3NIL6"/>
<evidence type="ECO:0000256" key="1">
    <source>
        <dbReference type="SAM" id="Coils"/>
    </source>
</evidence>
<feature type="region of interest" description="Disordered" evidence="2">
    <location>
        <begin position="1"/>
        <end position="20"/>
    </location>
</feature>
<sequence length="303" mass="33631">MLRYPAGPFRTRSREPRVPDSPVTFTAAVVQALERHRAQLADAEERAARVVELARRTLSAGAPHDGARRLAESILHTYDSDSCRPKRAYVVRDARPEDGDTVIELLGYIEGFEDLGDEGARMVRESFGRCPCPHHADAAALVAVDDADRPIGVLLGGAPVWMLDGPDNTPPHWLGLTRRIAHISAVAVDPEHRRAGAGRALIERAEHHFRTSGRRLVTLLHAPDLAPYYDALGYSVQSHFVAFLGQALYREDFHDIRMAFKPLDPRVRQTPVMGLPAPMISGILEDNAPPAGHWWFDGERLHH</sequence>
<protein>
    <recommendedName>
        <fullName evidence="3">N-acetyltransferase domain-containing protein</fullName>
    </recommendedName>
</protein>
<evidence type="ECO:0000259" key="3">
    <source>
        <dbReference type="PROSITE" id="PS51186"/>
    </source>
</evidence>
<dbReference type="InterPro" id="IPR016181">
    <property type="entry name" value="Acyl_CoA_acyltransferase"/>
</dbReference>
<feature type="domain" description="N-acetyltransferase" evidence="3">
    <location>
        <begin position="89"/>
        <end position="263"/>
    </location>
</feature>
<reference evidence="4 5" key="1">
    <citation type="submission" date="2017-03" db="EMBL/GenBank/DDBJ databases">
        <title>Draft genome sequence of Streptomyces scabrisporus NF3, endophyte isolated from Amphipterygium adstringens.</title>
        <authorList>
            <person name="Vazquez M."/>
            <person name="Ceapa C.D."/>
            <person name="Rodriguez Luna D."/>
            <person name="Sanchez Esquivel S."/>
        </authorList>
    </citation>
    <scope>NUCLEOTIDE SEQUENCE [LARGE SCALE GENOMIC DNA]</scope>
    <source>
        <strain evidence="4 5">NF3</strain>
    </source>
</reference>
<dbReference type="PROSITE" id="PS51186">
    <property type="entry name" value="GNAT"/>
    <property type="match status" value="1"/>
</dbReference>
<feature type="coiled-coil region" evidence="1">
    <location>
        <begin position="26"/>
        <end position="53"/>
    </location>
</feature>